<feature type="transmembrane region" description="Helical" evidence="1">
    <location>
        <begin position="179"/>
        <end position="203"/>
    </location>
</feature>
<keyword evidence="1" id="KW-0812">Transmembrane</keyword>
<reference evidence="2" key="1">
    <citation type="submission" date="2021-01" db="EMBL/GenBank/DDBJ databases">
        <authorList>
            <person name="Corre E."/>
            <person name="Pelletier E."/>
            <person name="Niang G."/>
            <person name="Scheremetjew M."/>
            <person name="Finn R."/>
            <person name="Kale V."/>
            <person name="Holt S."/>
            <person name="Cochrane G."/>
            <person name="Meng A."/>
            <person name="Brown T."/>
            <person name="Cohen L."/>
        </authorList>
    </citation>
    <scope>NUCLEOTIDE SEQUENCE</scope>
    <source>
        <strain evidence="2">CCAP 955/1</strain>
    </source>
</reference>
<feature type="transmembrane region" description="Helical" evidence="1">
    <location>
        <begin position="399"/>
        <end position="419"/>
    </location>
</feature>
<evidence type="ECO:0008006" key="3">
    <source>
        <dbReference type="Google" id="ProtNLM"/>
    </source>
</evidence>
<evidence type="ECO:0000256" key="1">
    <source>
        <dbReference type="SAM" id="Phobius"/>
    </source>
</evidence>
<evidence type="ECO:0000313" key="2">
    <source>
        <dbReference type="EMBL" id="CAE0304914.1"/>
    </source>
</evidence>
<accession>A0A7S3HUY9</accession>
<feature type="transmembrane region" description="Helical" evidence="1">
    <location>
        <begin position="243"/>
        <end position="269"/>
    </location>
</feature>
<feature type="transmembrane region" description="Helical" evidence="1">
    <location>
        <begin position="108"/>
        <end position="130"/>
    </location>
</feature>
<sequence>MNNLPVVNRLHGLSHVSDEEQGRTVLQSADPSQTASENLLNYCNNNKNLLLFLRITGNYWTQGEVVFTLDRFWCSCCVLINLCSVLINFIYMWLVIFLFNYPSSSLQFASAGIDFAIVIRTLSVLPALYMNHKRLRRTAHRCDILVLNESTHIALTFAVLSAAATFTATVLMSLGTEPIYAASFFTEFFLGFVLSFNMFFLILDIKASSLMLDELHLLVDKKQLTMDQFVSVRQEIHSRVKESLWACDLIIVPCLASIGAILVLILFFLDNARSAEVQYETVAFITYMLKELFFVATAFWYVAKVNARADELTVKLSKSMWGVYTIKLSVSDDGTGNTRNTAHVASTNTICAEEEESETACLTDTVQMIDMHRVSIHASSISEPISFTLLFKRVSWQNVAVSAAGVCTTVIIALIRSIISF</sequence>
<gene>
    <name evidence="2" type="ORF">SELO1098_LOCUS33785</name>
</gene>
<protein>
    <recommendedName>
        <fullName evidence="3">Gustatory receptor</fullName>
    </recommendedName>
</protein>
<feature type="transmembrane region" description="Helical" evidence="1">
    <location>
        <begin position="151"/>
        <end position="173"/>
    </location>
</feature>
<name>A0A7S3HUY9_9STRA</name>
<keyword evidence="1" id="KW-0472">Membrane</keyword>
<keyword evidence="1" id="KW-1133">Transmembrane helix</keyword>
<proteinExistence type="predicted"/>
<dbReference type="EMBL" id="HBIC01065668">
    <property type="protein sequence ID" value="CAE0304914.1"/>
    <property type="molecule type" value="Transcribed_RNA"/>
</dbReference>
<feature type="transmembrane region" description="Helical" evidence="1">
    <location>
        <begin position="281"/>
        <end position="303"/>
    </location>
</feature>
<dbReference type="AlphaFoldDB" id="A0A7S3HUY9"/>
<feature type="transmembrane region" description="Helical" evidence="1">
    <location>
        <begin position="72"/>
        <end position="96"/>
    </location>
</feature>
<organism evidence="2">
    <name type="scientific">Spumella elongata</name>
    <dbReference type="NCBI Taxonomy" id="89044"/>
    <lineage>
        <taxon>Eukaryota</taxon>
        <taxon>Sar</taxon>
        <taxon>Stramenopiles</taxon>
        <taxon>Ochrophyta</taxon>
        <taxon>Chrysophyceae</taxon>
        <taxon>Chromulinales</taxon>
        <taxon>Chromulinaceae</taxon>
        <taxon>Spumella</taxon>
    </lineage>
</organism>